<name>A0A2S8RF19_9FIRM</name>
<dbReference type="EMBL" id="NEMB01000001">
    <property type="protein sequence ID" value="PQQ68410.1"/>
    <property type="molecule type" value="Genomic_DNA"/>
</dbReference>
<evidence type="ECO:0000313" key="3">
    <source>
        <dbReference type="Proteomes" id="UP000239720"/>
    </source>
</evidence>
<dbReference type="PROSITE" id="PS50887">
    <property type="entry name" value="GGDEF"/>
    <property type="match status" value="1"/>
</dbReference>
<dbReference type="Gene3D" id="3.30.70.270">
    <property type="match status" value="1"/>
</dbReference>
<proteinExistence type="predicted"/>
<feature type="domain" description="GGDEF" evidence="1">
    <location>
        <begin position="58"/>
        <end position="86"/>
    </location>
</feature>
<dbReference type="InterPro" id="IPR043128">
    <property type="entry name" value="Rev_trsase/Diguanyl_cyclase"/>
</dbReference>
<comment type="caution">
    <text evidence="2">The sequence shown here is derived from an EMBL/GenBank/DDBJ whole genome shotgun (WGS) entry which is preliminary data.</text>
</comment>
<gene>
    <name evidence="2" type="ORF">B9R14_00010</name>
</gene>
<dbReference type="InterPro" id="IPR050469">
    <property type="entry name" value="Diguanylate_Cyclase"/>
</dbReference>
<dbReference type="Proteomes" id="UP000239720">
    <property type="component" value="Unassembled WGS sequence"/>
</dbReference>
<dbReference type="GO" id="GO:0043709">
    <property type="term" value="P:cell adhesion involved in single-species biofilm formation"/>
    <property type="evidence" value="ECO:0007669"/>
    <property type="project" value="TreeGrafter"/>
</dbReference>
<evidence type="ECO:0000259" key="1">
    <source>
        <dbReference type="PROSITE" id="PS50887"/>
    </source>
</evidence>
<sequence>MSTGVITVFVAILSYKQDIQKKKLETLAITDELTGAYNQRFFYSILDEEIEMADKEKSSLGLMIIDIDNFKMYNEIYTDIVSEMKF</sequence>
<organism evidence="2 3">
    <name type="scientific">Acetivibrio saccincola</name>
    <dbReference type="NCBI Taxonomy" id="1677857"/>
    <lineage>
        <taxon>Bacteria</taxon>
        <taxon>Bacillati</taxon>
        <taxon>Bacillota</taxon>
        <taxon>Clostridia</taxon>
        <taxon>Eubacteriales</taxon>
        <taxon>Oscillospiraceae</taxon>
        <taxon>Acetivibrio</taxon>
    </lineage>
</organism>
<dbReference type="GO" id="GO:0005886">
    <property type="term" value="C:plasma membrane"/>
    <property type="evidence" value="ECO:0007669"/>
    <property type="project" value="TreeGrafter"/>
</dbReference>
<dbReference type="InterPro" id="IPR000160">
    <property type="entry name" value="GGDEF_dom"/>
</dbReference>
<accession>A0A2S8RF19</accession>
<dbReference type="InterPro" id="IPR029787">
    <property type="entry name" value="Nucleotide_cyclase"/>
</dbReference>
<dbReference type="GO" id="GO:0052621">
    <property type="term" value="F:diguanylate cyclase activity"/>
    <property type="evidence" value="ECO:0007669"/>
    <property type="project" value="TreeGrafter"/>
</dbReference>
<dbReference type="NCBIfam" id="TIGR00254">
    <property type="entry name" value="GGDEF"/>
    <property type="match status" value="1"/>
</dbReference>
<dbReference type="SUPFAM" id="SSF55073">
    <property type="entry name" value="Nucleotide cyclase"/>
    <property type="match status" value="1"/>
</dbReference>
<protein>
    <recommendedName>
        <fullName evidence="1">GGDEF domain-containing protein</fullName>
    </recommendedName>
</protein>
<reference evidence="2 3" key="1">
    <citation type="journal article" date="2018" name="Syst. Appl. Microbiol.">
        <title>Characterization and high-quality draft genome sequence of Herbivorax saccincola A7, an anaerobic, alkaliphilic, thermophilic, cellulolytic, and xylanolytic bacterium.</title>
        <authorList>
            <person name="Aikawa S."/>
            <person name="Baramee S."/>
            <person name="Sermsathanaswadi J."/>
            <person name="Thianheng P."/>
            <person name="Tachaapaikoon C."/>
            <person name="Shikata A."/>
            <person name="Waeonukul R."/>
            <person name="Pason P."/>
            <person name="Ratanakhanokchai K."/>
            <person name="Kosugi A."/>
        </authorList>
    </citation>
    <scope>NUCLEOTIDE SEQUENCE [LARGE SCALE GENOMIC DNA]</scope>
    <source>
        <strain evidence="2 3">A7</strain>
    </source>
</reference>
<evidence type="ECO:0000313" key="2">
    <source>
        <dbReference type="EMBL" id="PQQ68410.1"/>
    </source>
</evidence>
<dbReference type="Pfam" id="PF00990">
    <property type="entry name" value="GGDEF"/>
    <property type="match status" value="1"/>
</dbReference>
<dbReference type="PANTHER" id="PTHR45138:SF9">
    <property type="entry name" value="DIGUANYLATE CYCLASE DGCM-RELATED"/>
    <property type="match status" value="1"/>
</dbReference>
<dbReference type="AlphaFoldDB" id="A0A2S8RF19"/>
<dbReference type="PANTHER" id="PTHR45138">
    <property type="entry name" value="REGULATORY COMPONENTS OF SENSORY TRANSDUCTION SYSTEM"/>
    <property type="match status" value="1"/>
</dbReference>
<dbReference type="GO" id="GO:1902201">
    <property type="term" value="P:negative regulation of bacterial-type flagellum-dependent cell motility"/>
    <property type="evidence" value="ECO:0007669"/>
    <property type="project" value="TreeGrafter"/>
</dbReference>